<comment type="caution">
    <text evidence="2">The sequence shown here is derived from an EMBL/GenBank/DDBJ whole genome shotgun (WGS) entry which is preliminary data.</text>
</comment>
<evidence type="ECO:0000313" key="2">
    <source>
        <dbReference type="EMBL" id="KAJ3094833.1"/>
    </source>
</evidence>
<dbReference type="Proteomes" id="UP001211907">
    <property type="component" value="Unassembled WGS sequence"/>
</dbReference>
<accession>A0AAD5SWM8</accession>
<reference evidence="2" key="1">
    <citation type="submission" date="2020-05" db="EMBL/GenBank/DDBJ databases">
        <title>Phylogenomic resolution of chytrid fungi.</title>
        <authorList>
            <person name="Stajich J.E."/>
            <person name="Amses K."/>
            <person name="Simmons R."/>
            <person name="Seto K."/>
            <person name="Myers J."/>
            <person name="Bonds A."/>
            <person name="Quandt C.A."/>
            <person name="Barry K."/>
            <person name="Liu P."/>
            <person name="Grigoriev I."/>
            <person name="Longcore J.E."/>
            <person name="James T.Y."/>
        </authorList>
    </citation>
    <scope>NUCLEOTIDE SEQUENCE</scope>
    <source>
        <strain evidence="2">JEL0513</strain>
    </source>
</reference>
<feature type="compositionally biased region" description="Polar residues" evidence="1">
    <location>
        <begin position="463"/>
        <end position="475"/>
    </location>
</feature>
<gene>
    <name evidence="2" type="ORF">HK100_006003</name>
</gene>
<feature type="region of interest" description="Disordered" evidence="1">
    <location>
        <begin position="460"/>
        <end position="490"/>
    </location>
</feature>
<dbReference type="EMBL" id="JADGJH010002789">
    <property type="protein sequence ID" value="KAJ3094833.1"/>
    <property type="molecule type" value="Genomic_DNA"/>
</dbReference>
<keyword evidence="3" id="KW-1185">Reference proteome</keyword>
<name>A0AAD5SWM8_9FUNG</name>
<dbReference type="AlphaFoldDB" id="A0AAD5SWM8"/>
<protein>
    <submittedName>
        <fullName evidence="2">Uncharacterized protein</fullName>
    </submittedName>
</protein>
<evidence type="ECO:0000313" key="3">
    <source>
        <dbReference type="Proteomes" id="UP001211907"/>
    </source>
</evidence>
<organism evidence="2 3">
    <name type="scientific">Physocladia obscura</name>
    <dbReference type="NCBI Taxonomy" id="109957"/>
    <lineage>
        <taxon>Eukaryota</taxon>
        <taxon>Fungi</taxon>
        <taxon>Fungi incertae sedis</taxon>
        <taxon>Chytridiomycota</taxon>
        <taxon>Chytridiomycota incertae sedis</taxon>
        <taxon>Chytridiomycetes</taxon>
        <taxon>Chytridiales</taxon>
        <taxon>Chytriomycetaceae</taxon>
        <taxon>Physocladia</taxon>
    </lineage>
</organism>
<proteinExistence type="predicted"/>
<sequence>MRTTTQFLILISPNPSSLRESLHEYIKVSGTTHDNRVFEHPISSLTDLTGAITNSVTRVLQIGRELQQASAIEIQTPTALLNLKSPRASLFIVLQTIPFSTAASQTANTVFAAAFAALSPPSTPIFRTMRIELLMEDASDATVVGVPASGKSGSMPGGCELAVSRYWTAPTALLADAVSARARIHGRLVRVELGGFGGGEVWVDSGILVEEYGVRKVELELCADGDVWREFSGRGYKSSHVVVFASEEAQLSAYFNSLVSKEVYLNRSNNNSYGNLPTHKLTQTDSGYVLHVLESFAPKIESTEQTLYGLKSSAVSLLDEVGWPSVDIRNLLAPFISVYSQPDTVSPEIVAKVSESFKMLAMVLADDNAVHLFPASTSASARKSLCMHLVDQIFAISAAALETHSSNVPLFQEIYKSAMLRLSSFLTASSRHVKIEPQLSEMFDDVAPMQRKRRLVKALDPSWSHSLHQSNNKNNSGGGTHLKRGPKRAVPDPRMVPSYLYAPAIASTAHDNSLNEANSIGETLWTHCMKRMRDGEVERERRSQEMEYVRLHGMNTASSGGMGGHYGNSGYGPPKSTRIYLAEPIAVSLFRDPNTNTLRMEPCNAPKTSIEPLIQAAISQILDCFTALLPSSPTPKSSSSSLSPPQNRNVHPDRLIYCLTGILFTHTSPNPFGGPRSNLGYWVYNGTTSLDLINFIVGAAYRAYMGMKGRQGLDAVVAGVNRVLELHNLVVVEATGESDSSGGSGVKKNLTDELVLRGMNRSNHAEFYRVSLIPEHLRLTGVFDDDAANSNIVYFTARDVRSRIDSE</sequence>
<evidence type="ECO:0000256" key="1">
    <source>
        <dbReference type="SAM" id="MobiDB-lite"/>
    </source>
</evidence>